<keyword evidence="3" id="KW-1185">Reference proteome</keyword>
<dbReference type="InterPro" id="IPR005532">
    <property type="entry name" value="SUMF_dom"/>
</dbReference>
<dbReference type="Proteomes" id="UP000198990">
    <property type="component" value="Unassembled WGS sequence"/>
</dbReference>
<gene>
    <name evidence="2" type="ORF">SAMN04488008_10156</name>
</gene>
<dbReference type="OrthoDB" id="9768004at2"/>
<dbReference type="AlphaFoldDB" id="A0A1H7F597"/>
<accession>A0A1H7F597</accession>
<dbReference type="Pfam" id="PF03781">
    <property type="entry name" value="FGE-sulfatase"/>
    <property type="match status" value="1"/>
</dbReference>
<dbReference type="InterPro" id="IPR042095">
    <property type="entry name" value="SUMF_sf"/>
</dbReference>
<dbReference type="SUPFAM" id="SSF56436">
    <property type="entry name" value="C-type lectin-like"/>
    <property type="match status" value="1"/>
</dbReference>
<dbReference type="InterPro" id="IPR051043">
    <property type="entry name" value="Sulfatase_Mod_Factor_Kinase"/>
</dbReference>
<evidence type="ECO:0000313" key="3">
    <source>
        <dbReference type="Proteomes" id="UP000198990"/>
    </source>
</evidence>
<protein>
    <submittedName>
        <fullName evidence="2">Formylglycine-generating enzyme, required for sulfatase activity, contains SUMF1/FGE domain</fullName>
    </submittedName>
</protein>
<dbReference type="PANTHER" id="PTHR23150:SF19">
    <property type="entry name" value="FORMYLGLYCINE-GENERATING ENZYME"/>
    <property type="match status" value="1"/>
</dbReference>
<sequence length="325" mass="36977">MGIFNRSLLFLITLMGINSAHSQREVLEDFTQTIEGSKLEIEMVAIPSGNFLLGSPTSEENRNIDEGPTNTVKLDAFWVSKYEITWEIYNLFVNRAIDSIEQNNKATELYLEIDAIAGATIPYVDMSLGMGTSKGLPVGNVTQYAASQFCKWLSAKTGYFYRLPTEAEWEYAARAGTSTAYHFGDDPKELEDYAWSYENSGDTYHQVGQKQPNPWGLYDMHGNVAEWTLDQYEPENYNSRNGISEAPVEFPAEAYPISVRGGSYYDDPEYLRSAARMGSTENWKMRDPQFPKSKWWNTDAPFVGFRIVRDPNVPTESEIHNYWGE</sequence>
<feature type="domain" description="Sulfatase-modifying factor enzyme-like" evidence="1">
    <location>
        <begin position="42"/>
        <end position="283"/>
    </location>
</feature>
<evidence type="ECO:0000259" key="1">
    <source>
        <dbReference type="Pfam" id="PF03781"/>
    </source>
</evidence>
<dbReference type="EMBL" id="FNZN01000001">
    <property type="protein sequence ID" value="SEK21004.1"/>
    <property type="molecule type" value="Genomic_DNA"/>
</dbReference>
<dbReference type="GO" id="GO:0120147">
    <property type="term" value="F:formylglycine-generating oxidase activity"/>
    <property type="evidence" value="ECO:0007669"/>
    <property type="project" value="TreeGrafter"/>
</dbReference>
<dbReference type="STRING" id="228957.SAMN04488008_10156"/>
<proteinExistence type="predicted"/>
<dbReference type="InterPro" id="IPR016187">
    <property type="entry name" value="CTDL_fold"/>
</dbReference>
<evidence type="ECO:0000313" key="2">
    <source>
        <dbReference type="EMBL" id="SEK21004.1"/>
    </source>
</evidence>
<dbReference type="Gene3D" id="3.90.1580.10">
    <property type="entry name" value="paralog of FGE (formylglycine-generating enzyme)"/>
    <property type="match status" value="1"/>
</dbReference>
<name>A0A1H7F597_9FLAO</name>
<reference evidence="3" key="1">
    <citation type="submission" date="2016-10" db="EMBL/GenBank/DDBJ databases">
        <authorList>
            <person name="Varghese N."/>
            <person name="Submissions S."/>
        </authorList>
    </citation>
    <scope>NUCLEOTIDE SEQUENCE [LARGE SCALE GENOMIC DNA]</scope>
    <source>
        <strain evidence="3">DSM 16471</strain>
    </source>
</reference>
<organism evidence="2 3">
    <name type="scientific">Maribacter orientalis</name>
    <dbReference type="NCBI Taxonomy" id="228957"/>
    <lineage>
        <taxon>Bacteria</taxon>
        <taxon>Pseudomonadati</taxon>
        <taxon>Bacteroidota</taxon>
        <taxon>Flavobacteriia</taxon>
        <taxon>Flavobacteriales</taxon>
        <taxon>Flavobacteriaceae</taxon>
        <taxon>Maribacter</taxon>
    </lineage>
</organism>
<dbReference type="PANTHER" id="PTHR23150">
    <property type="entry name" value="SULFATASE MODIFYING FACTOR 1, 2"/>
    <property type="match status" value="1"/>
</dbReference>